<proteinExistence type="inferred from homology"/>
<protein>
    <submittedName>
        <fullName evidence="6">Multiple sugar transport system ATP-binding protein</fullName>
        <ecNumber evidence="6">3.6.3.-</ecNumber>
    </submittedName>
</protein>
<dbReference type="Gene3D" id="3.40.50.300">
    <property type="entry name" value="P-loop containing nucleotide triphosphate hydrolases"/>
    <property type="match status" value="1"/>
</dbReference>
<evidence type="ECO:0000256" key="2">
    <source>
        <dbReference type="ARBA" id="ARBA00022448"/>
    </source>
</evidence>
<gene>
    <name evidence="6" type="ORF">Ga0080559_TMP406</name>
</gene>
<geneLocation type="plasmid" evidence="7">
    <name>ptpro1</name>
</geneLocation>
<dbReference type="InterPro" id="IPR027417">
    <property type="entry name" value="P-loop_NTPase"/>
</dbReference>
<keyword evidence="6" id="KW-0378">Hydrolase</keyword>
<dbReference type="InterPro" id="IPR003439">
    <property type="entry name" value="ABC_transporter-like_ATP-bd"/>
</dbReference>
<keyword evidence="3" id="KW-0547">Nucleotide-binding</keyword>
<dbReference type="CDD" id="cd03301">
    <property type="entry name" value="ABC_MalK_N"/>
    <property type="match status" value="1"/>
</dbReference>
<keyword evidence="7" id="KW-1185">Reference proteome</keyword>
<keyword evidence="6" id="KW-0614">Plasmid</keyword>
<comment type="similarity">
    <text evidence="1">Belongs to the ABC transporter superfamily.</text>
</comment>
<dbReference type="GO" id="GO:0055052">
    <property type="term" value="C:ATP-binding cassette (ABC) transporter complex, substrate-binding subunit-containing"/>
    <property type="evidence" value="ECO:0007669"/>
    <property type="project" value="TreeGrafter"/>
</dbReference>
<dbReference type="GO" id="GO:0015423">
    <property type="term" value="F:ABC-type maltose transporter activity"/>
    <property type="evidence" value="ECO:0007669"/>
    <property type="project" value="TreeGrafter"/>
</dbReference>
<name>A0A1U7DCM3_9RHOB</name>
<dbReference type="SUPFAM" id="SSF52540">
    <property type="entry name" value="P-loop containing nucleoside triphosphate hydrolases"/>
    <property type="match status" value="1"/>
</dbReference>
<keyword evidence="2" id="KW-0813">Transport</keyword>
<sequence>MATVELKNVHKDFGKHRVISDVTLDLQKGEFVVFVGPSGCGKSTLLRMIAGLEEITDGHLLIDGEDVTDTLPAERGVSMVFQSYALYPHMSVYENMAFGLEQAKLKKPQIAERVAEAARMLQIEELLERKPRALSGGQRQRVAIGRAITRNPRVFLFDEPLSNLDAALRGETRVEIARLHARLADTTMIYVTHDQVEAMTLADRIVVLNKGHVEQVGAPLDLYDHPASQFVAGFIGSPRMNFITGRVAEAEGAATYGIRPEHLEITEGTGRWQGRVLLTEALGADTFVHVETDICDTPLIARAPGRSPCRAGQTVHLTPDAARVHLFDAEGRPVITHQPTEVA</sequence>
<evidence type="ECO:0000313" key="6">
    <source>
        <dbReference type="EMBL" id="APX25889.1"/>
    </source>
</evidence>
<dbReference type="InterPro" id="IPR012340">
    <property type="entry name" value="NA-bd_OB-fold"/>
</dbReference>
<reference evidence="6 7" key="1">
    <citation type="submission" date="2016-03" db="EMBL/GenBank/DDBJ databases">
        <title>Deep-sea bacteria in the southern Pacific.</title>
        <authorList>
            <person name="Tang K."/>
        </authorList>
    </citation>
    <scope>NUCLEOTIDE SEQUENCE [LARGE SCALE GENOMIC DNA]</scope>
    <source>
        <strain evidence="6 7">JLT2016</strain>
        <plasmid evidence="7">Plasmid ptpro1</plasmid>
    </source>
</reference>
<dbReference type="PROSITE" id="PS00211">
    <property type="entry name" value="ABC_TRANSPORTER_1"/>
    <property type="match status" value="1"/>
</dbReference>
<dbReference type="PROSITE" id="PS50893">
    <property type="entry name" value="ABC_TRANSPORTER_2"/>
    <property type="match status" value="1"/>
</dbReference>
<dbReference type="NCBIfam" id="NF008653">
    <property type="entry name" value="PRK11650.1"/>
    <property type="match status" value="1"/>
</dbReference>
<dbReference type="PANTHER" id="PTHR43875">
    <property type="entry name" value="MALTODEXTRIN IMPORT ATP-BINDING PROTEIN MSMX"/>
    <property type="match status" value="1"/>
</dbReference>
<keyword evidence="6" id="KW-0762">Sugar transport</keyword>
<dbReference type="Proteomes" id="UP000186559">
    <property type="component" value="Plasmid pTPRO1"/>
</dbReference>
<feature type="domain" description="ABC transporter" evidence="5">
    <location>
        <begin position="4"/>
        <end position="235"/>
    </location>
</feature>
<dbReference type="FunFam" id="3.40.50.300:FF:000042">
    <property type="entry name" value="Maltose/maltodextrin ABC transporter, ATP-binding protein"/>
    <property type="match status" value="1"/>
</dbReference>
<dbReference type="InterPro" id="IPR008995">
    <property type="entry name" value="Mo/tungstate-bd_C_term_dom"/>
</dbReference>
<dbReference type="Gene3D" id="2.40.50.140">
    <property type="entry name" value="Nucleic acid-binding proteins"/>
    <property type="match status" value="1"/>
</dbReference>
<dbReference type="SUPFAM" id="SSF50331">
    <property type="entry name" value="MOP-like"/>
    <property type="match status" value="1"/>
</dbReference>
<keyword evidence="4 6" id="KW-0067">ATP-binding</keyword>
<dbReference type="EC" id="3.6.3.-" evidence="6"/>
<dbReference type="GO" id="GO:0005524">
    <property type="term" value="F:ATP binding"/>
    <property type="evidence" value="ECO:0007669"/>
    <property type="project" value="UniProtKB-KW"/>
</dbReference>
<dbReference type="Gene3D" id="2.40.50.100">
    <property type="match status" value="1"/>
</dbReference>
<dbReference type="InterPro" id="IPR017871">
    <property type="entry name" value="ABC_transporter-like_CS"/>
</dbReference>
<accession>A0A1U7DCM3</accession>
<dbReference type="InterPro" id="IPR047641">
    <property type="entry name" value="ABC_transpr_MalK/UgpC-like"/>
</dbReference>
<dbReference type="GO" id="GO:1990060">
    <property type="term" value="C:maltose transport complex"/>
    <property type="evidence" value="ECO:0007669"/>
    <property type="project" value="TreeGrafter"/>
</dbReference>
<evidence type="ECO:0000256" key="1">
    <source>
        <dbReference type="ARBA" id="ARBA00005417"/>
    </source>
</evidence>
<evidence type="ECO:0000259" key="5">
    <source>
        <dbReference type="PROSITE" id="PS50893"/>
    </source>
</evidence>
<dbReference type="InterPro" id="IPR015855">
    <property type="entry name" value="ABC_transpr_MalK-like"/>
</dbReference>
<dbReference type="GO" id="GO:0016887">
    <property type="term" value="F:ATP hydrolysis activity"/>
    <property type="evidence" value="ECO:0007669"/>
    <property type="project" value="InterPro"/>
</dbReference>
<dbReference type="SMART" id="SM00382">
    <property type="entry name" value="AAA"/>
    <property type="match status" value="1"/>
</dbReference>
<dbReference type="RefSeq" id="WP_076625640.1">
    <property type="nucleotide sequence ID" value="NZ_CP014797.1"/>
</dbReference>
<dbReference type="PANTHER" id="PTHR43875:SF3">
    <property type="entry name" value="MALTOSE_MALTODEXTRIN IMPORT ATP-BINDING PROTEIN MALK"/>
    <property type="match status" value="1"/>
</dbReference>
<evidence type="ECO:0000256" key="4">
    <source>
        <dbReference type="ARBA" id="ARBA00022840"/>
    </source>
</evidence>
<dbReference type="Pfam" id="PF00005">
    <property type="entry name" value="ABC_tran"/>
    <property type="match status" value="1"/>
</dbReference>
<organism evidence="6 7">
    <name type="scientific">Salipiger profundus</name>
    <dbReference type="NCBI Taxonomy" id="1229727"/>
    <lineage>
        <taxon>Bacteria</taxon>
        <taxon>Pseudomonadati</taxon>
        <taxon>Pseudomonadota</taxon>
        <taxon>Alphaproteobacteria</taxon>
        <taxon>Rhodobacterales</taxon>
        <taxon>Roseobacteraceae</taxon>
        <taxon>Salipiger</taxon>
    </lineage>
</organism>
<evidence type="ECO:0000313" key="7">
    <source>
        <dbReference type="Proteomes" id="UP000186559"/>
    </source>
</evidence>
<dbReference type="InterPro" id="IPR003593">
    <property type="entry name" value="AAA+_ATPase"/>
</dbReference>
<dbReference type="OrthoDB" id="9802264at2"/>
<evidence type="ECO:0000256" key="3">
    <source>
        <dbReference type="ARBA" id="ARBA00022741"/>
    </source>
</evidence>
<dbReference type="Pfam" id="PF08402">
    <property type="entry name" value="TOBE_2"/>
    <property type="match status" value="1"/>
</dbReference>
<dbReference type="InterPro" id="IPR013611">
    <property type="entry name" value="Transp-assoc_OB_typ2"/>
</dbReference>
<dbReference type="EMBL" id="CP014797">
    <property type="protein sequence ID" value="APX25889.1"/>
    <property type="molecule type" value="Genomic_DNA"/>
</dbReference>
<dbReference type="KEGG" id="tpro:Ga0080559_TMP406"/>
<dbReference type="AlphaFoldDB" id="A0A1U7DCM3"/>